<gene>
    <name evidence="12" type="ORF">Scep_024510</name>
</gene>
<evidence type="ECO:0000313" key="13">
    <source>
        <dbReference type="Proteomes" id="UP001419268"/>
    </source>
</evidence>
<keyword evidence="6" id="KW-0223">Dioxygenase</keyword>
<dbReference type="GO" id="GO:0046872">
    <property type="term" value="F:metal ion binding"/>
    <property type="evidence" value="ECO:0007669"/>
    <property type="project" value="UniProtKB-KW"/>
</dbReference>
<dbReference type="Proteomes" id="UP001419268">
    <property type="component" value="Unassembled WGS sequence"/>
</dbReference>
<accession>A0AAP0EWP4</accession>
<dbReference type="AlphaFoldDB" id="A0AAP0EWP4"/>
<feature type="compositionally biased region" description="Basic and acidic residues" evidence="11">
    <location>
        <begin position="35"/>
        <end position="44"/>
    </location>
</feature>
<keyword evidence="3" id="KW-0533">Nickel</keyword>
<dbReference type="PANTHER" id="PTHR23418">
    <property type="entry name" value="ACIREDUCTONE DIOXYGENASE"/>
    <property type="match status" value="1"/>
</dbReference>
<reference evidence="12 13" key="1">
    <citation type="submission" date="2024-01" db="EMBL/GenBank/DDBJ databases">
        <title>Genome assemblies of Stephania.</title>
        <authorList>
            <person name="Yang L."/>
        </authorList>
    </citation>
    <scope>NUCLEOTIDE SEQUENCE [LARGE SCALE GENOMIC DNA]</scope>
    <source>
        <strain evidence="12">JXDWG</strain>
        <tissue evidence="12">Leaf</tissue>
    </source>
</reference>
<evidence type="ECO:0000256" key="2">
    <source>
        <dbReference type="ARBA" id="ARBA00001954"/>
    </source>
</evidence>
<feature type="region of interest" description="Disordered" evidence="11">
    <location>
        <begin position="1"/>
        <end position="44"/>
    </location>
</feature>
<evidence type="ECO:0000256" key="1">
    <source>
        <dbReference type="ARBA" id="ARBA00000428"/>
    </source>
</evidence>
<comment type="cofactor">
    <cofactor evidence="2">
        <name>Fe(2+)</name>
        <dbReference type="ChEBI" id="CHEBI:29033"/>
    </cofactor>
</comment>
<sequence length="252" mass="28979">MPRPGGAKNPRFLLPAGRGTGQNLALPRGARRGRNSREFEAPKLDEPVDNANMVSSSVKDLYVHCFPIDGLFSQLVVVAVANCDALDPREEVIQAWYMDDSNEDQRLPHHRDPKEFVSLDRLDELGVLSWRLDADKYETDEVLKKIREERGYSYMDFCEVCPEKLPNYEEKIKNFFEEHLHTDEEIRYCVAGSGYFDVRDKNDGWIRAMRLFVGDPVWTPFNRPHDDLPARKEYLEAFVNNGVTNLVVDANA</sequence>
<dbReference type="SUPFAM" id="SSF51182">
    <property type="entry name" value="RmlC-like cupins"/>
    <property type="match status" value="1"/>
</dbReference>
<evidence type="ECO:0000256" key="10">
    <source>
        <dbReference type="ARBA" id="ARBA00039005"/>
    </source>
</evidence>
<dbReference type="Gene3D" id="2.60.120.10">
    <property type="entry name" value="Jelly Rolls"/>
    <property type="match status" value="2"/>
</dbReference>
<dbReference type="InterPro" id="IPR011051">
    <property type="entry name" value="RmlC_Cupin_sf"/>
</dbReference>
<evidence type="ECO:0000256" key="8">
    <source>
        <dbReference type="ARBA" id="ARBA00023004"/>
    </source>
</evidence>
<comment type="caution">
    <text evidence="12">The sequence shown here is derived from an EMBL/GenBank/DDBJ whole genome shotgun (WGS) entry which is preliminary data.</text>
</comment>
<keyword evidence="9" id="KW-0486">Methionine biosynthesis</keyword>
<keyword evidence="8" id="KW-0408">Iron</keyword>
<proteinExistence type="predicted"/>
<dbReference type="GO" id="GO:0009086">
    <property type="term" value="P:methionine biosynthetic process"/>
    <property type="evidence" value="ECO:0007669"/>
    <property type="project" value="UniProtKB-KW"/>
</dbReference>
<organism evidence="12 13">
    <name type="scientific">Stephania cephalantha</name>
    <dbReference type="NCBI Taxonomy" id="152367"/>
    <lineage>
        <taxon>Eukaryota</taxon>
        <taxon>Viridiplantae</taxon>
        <taxon>Streptophyta</taxon>
        <taxon>Embryophyta</taxon>
        <taxon>Tracheophyta</taxon>
        <taxon>Spermatophyta</taxon>
        <taxon>Magnoliopsida</taxon>
        <taxon>Ranunculales</taxon>
        <taxon>Menispermaceae</taxon>
        <taxon>Menispermoideae</taxon>
        <taxon>Cissampelideae</taxon>
        <taxon>Stephania</taxon>
    </lineage>
</organism>
<dbReference type="InterPro" id="IPR014710">
    <property type="entry name" value="RmlC-like_jellyroll"/>
</dbReference>
<keyword evidence="4" id="KW-0028">Amino-acid biosynthesis</keyword>
<dbReference type="GO" id="GO:0010309">
    <property type="term" value="F:acireductone dioxygenase [iron(II)-requiring] activity"/>
    <property type="evidence" value="ECO:0007669"/>
    <property type="project" value="UniProtKB-EC"/>
</dbReference>
<dbReference type="PANTHER" id="PTHR23418:SF0">
    <property type="entry name" value="ACIREDUCTONE DIOXYGENASE"/>
    <property type="match status" value="1"/>
</dbReference>
<evidence type="ECO:0000256" key="9">
    <source>
        <dbReference type="ARBA" id="ARBA00023167"/>
    </source>
</evidence>
<evidence type="ECO:0000256" key="7">
    <source>
        <dbReference type="ARBA" id="ARBA00023002"/>
    </source>
</evidence>
<evidence type="ECO:0000256" key="6">
    <source>
        <dbReference type="ARBA" id="ARBA00022964"/>
    </source>
</evidence>
<dbReference type="CDD" id="cd02232">
    <property type="entry name" value="cupin_ARD"/>
    <property type="match status" value="1"/>
</dbReference>
<dbReference type="Pfam" id="PF03079">
    <property type="entry name" value="ARD"/>
    <property type="match status" value="1"/>
</dbReference>
<evidence type="ECO:0000256" key="3">
    <source>
        <dbReference type="ARBA" id="ARBA00022596"/>
    </source>
</evidence>
<keyword evidence="7" id="KW-0560">Oxidoreductase</keyword>
<evidence type="ECO:0000256" key="5">
    <source>
        <dbReference type="ARBA" id="ARBA00022723"/>
    </source>
</evidence>
<evidence type="ECO:0000256" key="11">
    <source>
        <dbReference type="SAM" id="MobiDB-lite"/>
    </source>
</evidence>
<keyword evidence="5" id="KW-0479">Metal-binding</keyword>
<protein>
    <recommendedName>
        <fullName evidence="10">acireductone dioxygenase (Fe(2+)-requiring)</fullName>
        <ecNumber evidence="10">1.13.11.54</ecNumber>
    </recommendedName>
</protein>
<dbReference type="EMBL" id="JBBNAG010000010">
    <property type="protein sequence ID" value="KAK9101080.1"/>
    <property type="molecule type" value="Genomic_DNA"/>
</dbReference>
<evidence type="ECO:0000256" key="4">
    <source>
        <dbReference type="ARBA" id="ARBA00022605"/>
    </source>
</evidence>
<keyword evidence="13" id="KW-1185">Reference proteome</keyword>
<dbReference type="EC" id="1.13.11.54" evidence="10"/>
<evidence type="ECO:0000313" key="12">
    <source>
        <dbReference type="EMBL" id="KAK9101080.1"/>
    </source>
</evidence>
<dbReference type="InterPro" id="IPR004313">
    <property type="entry name" value="ARD"/>
</dbReference>
<comment type="catalytic activity">
    <reaction evidence="1">
        <text>1,2-dihydroxy-5-(methylsulfanyl)pent-1-en-3-one + O2 = 4-methylsulfanyl-2-oxobutanoate + formate + 2 H(+)</text>
        <dbReference type="Rhea" id="RHEA:24504"/>
        <dbReference type="ChEBI" id="CHEBI:15378"/>
        <dbReference type="ChEBI" id="CHEBI:15379"/>
        <dbReference type="ChEBI" id="CHEBI:15740"/>
        <dbReference type="ChEBI" id="CHEBI:16723"/>
        <dbReference type="ChEBI" id="CHEBI:49252"/>
        <dbReference type="EC" id="1.13.11.54"/>
    </reaction>
</comment>
<name>A0AAP0EWP4_9MAGN</name>